<dbReference type="Gene3D" id="3.50.50.60">
    <property type="entry name" value="FAD/NAD(P)-binding domain"/>
    <property type="match status" value="1"/>
</dbReference>
<dbReference type="Gene3D" id="3.90.660.20">
    <property type="entry name" value="Protoporphyrinogen oxidase, mitochondrial, domain 2"/>
    <property type="match status" value="1"/>
</dbReference>
<sequence length="445" mass="46650">MKVAIIGGGWAGMAAAVTATRGGHHAIVFEASRVLGGRARGLNGTLPDGTPVTLDNGQHILIGAYSETLRLMQLVGVDPDVALARLPLALRFPDGSGLALRHGPAPWDALAGIVSTRGWGWRDKLALLRSAIGWRLGGFRCAPGASVAQLCAALTPRLQREFIEPLCVAALNTPAEQASGQVFLRVIRDSLFAGRGGSNLLLPRVDLAALFPDAAARWLQARGGEVRMGQRVQTLRCNLAPAEPSALARWHVNEEAFDRVILATSASDAAAVLAASSVVAPETIAAQFRRWAGVARALRFEAITTVYALATTSASSSAGLLHCPMLALRSSLDPARAAPAQFVFDRGQLGGPANLLAFVVSTSNGNRDDLQAQVVAQARSQLGLRVAPIRTIVEKRATFACTPGLRRPPPQIAPGLLACGDYIEGPYPATLEGATRSGVAAAQFL</sequence>
<dbReference type="NCBIfam" id="TIGR03467">
    <property type="entry name" value="HpnE"/>
    <property type="match status" value="1"/>
</dbReference>
<organism evidence="2 3">
    <name type="scientific">Rhodoferax sediminis</name>
    <dbReference type="NCBI Taxonomy" id="2509614"/>
    <lineage>
        <taxon>Bacteria</taxon>
        <taxon>Pseudomonadati</taxon>
        <taxon>Pseudomonadota</taxon>
        <taxon>Betaproteobacteria</taxon>
        <taxon>Burkholderiales</taxon>
        <taxon>Comamonadaceae</taxon>
        <taxon>Rhodoferax</taxon>
    </lineage>
</organism>
<dbReference type="PANTHER" id="PTHR42923:SF47">
    <property type="entry name" value="BLR3003 PROTEIN"/>
    <property type="match status" value="1"/>
</dbReference>
<accession>A0A515DA50</accession>
<keyword evidence="3" id="KW-1185">Reference proteome</keyword>
<dbReference type="Pfam" id="PF01593">
    <property type="entry name" value="Amino_oxidase"/>
    <property type="match status" value="1"/>
</dbReference>
<dbReference type="KEGG" id="rhf:EUB48_08300"/>
<feature type="domain" description="Amine oxidase" evidence="1">
    <location>
        <begin position="11"/>
        <end position="443"/>
    </location>
</feature>
<name>A0A515DA50_9BURK</name>
<dbReference type="InterPro" id="IPR002937">
    <property type="entry name" value="Amino_oxidase"/>
</dbReference>
<dbReference type="Gene3D" id="1.10.3110.10">
    <property type="entry name" value="protoporphyrinogen ix oxidase, domain 3"/>
    <property type="match status" value="1"/>
</dbReference>
<dbReference type="RefSeq" id="WP_142818450.1">
    <property type="nucleotide sequence ID" value="NZ_CP035503.1"/>
</dbReference>
<dbReference type="InterPro" id="IPR017830">
    <property type="entry name" value="SQase_HpnE"/>
</dbReference>
<dbReference type="OrthoDB" id="7849608at2"/>
<gene>
    <name evidence="2" type="ORF">EUB48_08300</name>
</gene>
<evidence type="ECO:0000259" key="1">
    <source>
        <dbReference type="Pfam" id="PF01593"/>
    </source>
</evidence>
<dbReference type="AlphaFoldDB" id="A0A515DA50"/>
<evidence type="ECO:0000313" key="2">
    <source>
        <dbReference type="EMBL" id="QDL37280.1"/>
    </source>
</evidence>
<dbReference type="InterPro" id="IPR050464">
    <property type="entry name" value="Zeta_carotene_desat/Oxidored"/>
</dbReference>
<evidence type="ECO:0000313" key="3">
    <source>
        <dbReference type="Proteomes" id="UP000316798"/>
    </source>
</evidence>
<dbReference type="PANTHER" id="PTHR42923">
    <property type="entry name" value="PROTOPORPHYRINOGEN OXIDASE"/>
    <property type="match status" value="1"/>
</dbReference>
<proteinExistence type="predicted"/>
<dbReference type="SUPFAM" id="SSF51905">
    <property type="entry name" value="FAD/NAD(P)-binding domain"/>
    <property type="match status" value="1"/>
</dbReference>
<protein>
    <submittedName>
        <fullName evidence="2">Desaturase</fullName>
    </submittedName>
</protein>
<reference evidence="2 3" key="1">
    <citation type="submission" date="2019-01" db="EMBL/GenBank/DDBJ databases">
        <title>Genomic insights into a novel species Rhodoferax sp.</title>
        <authorList>
            <person name="Jin L."/>
        </authorList>
    </citation>
    <scope>NUCLEOTIDE SEQUENCE [LARGE SCALE GENOMIC DNA]</scope>
    <source>
        <strain evidence="2 3">CHu59-6-5</strain>
    </source>
</reference>
<dbReference type="InterPro" id="IPR036188">
    <property type="entry name" value="FAD/NAD-bd_sf"/>
</dbReference>
<dbReference type="EMBL" id="CP035503">
    <property type="protein sequence ID" value="QDL37280.1"/>
    <property type="molecule type" value="Genomic_DNA"/>
</dbReference>
<dbReference type="GO" id="GO:0016491">
    <property type="term" value="F:oxidoreductase activity"/>
    <property type="evidence" value="ECO:0007669"/>
    <property type="project" value="InterPro"/>
</dbReference>
<dbReference type="Proteomes" id="UP000316798">
    <property type="component" value="Chromosome"/>
</dbReference>